<proteinExistence type="predicted"/>
<accession>A0A1I3P156</accession>
<organism evidence="1 2">
    <name type="scientific">Kaistella treverensis</name>
    <dbReference type="NCBI Taxonomy" id="631455"/>
    <lineage>
        <taxon>Bacteria</taxon>
        <taxon>Pseudomonadati</taxon>
        <taxon>Bacteroidota</taxon>
        <taxon>Flavobacteriia</taxon>
        <taxon>Flavobacteriales</taxon>
        <taxon>Weeksellaceae</taxon>
        <taxon>Chryseobacterium group</taxon>
        <taxon>Kaistella</taxon>
    </lineage>
</organism>
<keyword evidence="2" id="KW-1185">Reference proteome</keyword>
<dbReference type="AlphaFoldDB" id="A0A1I3P156"/>
<protein>
    <submittedName>
        <fullName evidence="1">GLPGLI family protein</fullName>
    </submittedName>
</protein>
<gene>
    <name evidence="1" type="ORF">SAMN05421638_2313</name>
</gene>
<name>A0A1I3P156_9FLAO</name>
<dbReference type="EMBL" id="FORQ01000009">
    <property type="protein sequence ID" value="SFJ15179.1"/>
    <property type="molecule type" value="Genomic_DNA"/>
</dbReference>
<dbReference type="Proteomes" id="UP000242560">
    <property type="component" value="Unassembled WGS sequence"/>
</dbReference>
<reference evidence="2" key="1">
    <citation type="submission" date="2016-10" db="EMBL/GenBank/DDBJ databases">
        <authorList>
            <person name="Varghese N."/>
            <person name="Submissions S."/>
        </authorList>
    </citation>
    <scope>NUCLEOTIDE SEQUENCE [LARGE SCALE GENOMIC DNA]</scope>
    <source>
        <strain evidence="2">DSM 22251</strain>
    </source>
</reference>
<dbReference type="InterPro" id="IPR005901">
    <property type="entry name" value="GLPGLI"/>
</dbReference>
<sequence length="273" mass="32033">MKYLFTLIILTLCQFFYSQNTNFIYEYTSIPDSTAKQNTLKELMVLTISKDKSEFYSLNQFKNDSIVELDISKGFPPPPQSILQKSSRVIKENSKRNQITSIIPISSTTFVINEVLNLKWKLIEDSKKIMNFDVQKAVANYGGRTWIAWFTKEIPIQDGPYKFCQLPGLILEVEDIQRNHIFELKAIQNSPNNFSYPDNKYISYIELDYPKFEKIYRKYRKEPIADIMDKIHDVKDENGYIIIPKSKLIKEIEESTVQELQKDNNIIEINLLK</sequence>
<evidence type="ECO:0000313" key="1">
    <source>
        <dbReference type="EMBL" id="SFJ15179.1"/>
    </source>
</evidence>
<dbReference type="NCBIfam" id="TIGR01200">
    <property type="entry name" value="GLPGLI"/>
    <property type="match status" value="1"/>
</dbReference>
<dbReference type="RefSeq" id="WP_089820435.1">
    <property type="nucleotide sequence ID" value="NZ_FORQ01000009.1"/>
</dbReference>
<evidence type="ECO:0000313" key="2">
    <source>
        <dbReference type="Proteomes" id="UP000242560"/>
    </source>
</evidence>
<dbReference type="Pfam" id="PF09697">
    <property type="entry name" value="Porph_ging"/>
    <property type="match status" value="1"/>
</dbReference>